<dbReference type="AlphaFoldDB" id="A0A7K4MM59"/>
<evidence type="ECO:0000259" key="2">
    <source>
        <dbReference type="Pfam" id="PF00884"/>
    </source>
</evidence>
<dbReference type="Gene3D" id="3.30.1120.10">
    <property type="match status" value="1"/>
</dbReference>
<sequence>MSKKLKKNVIVICIDGTRIDRAQKSKVIVNDLPGRIFFSNAITYAPYTNSSMYAVFSGSYGNRNGCSSYWHSFKFNGTRFKTLTDYLHDDSFFTYADIHSKLSIPKQGFDNFVVYEESENEYASRHKDLLNKMKKLYDDGTNFFLYLHYDGIHKGIMNSVLKVYDNFSTEFFNNRSKNESRYDDLFYESENYLQKLLDEITFLDLWKDSIVLILSDHGCSVGEKIGERAYGSYCYDYTLRTFASFIASEFTKQEISNQIRHIDLMPTLLDYLEIPLDPNFESIDGQSLLPLIKNQKFEEQIAYSETANPLKENAPPKKPNTKSVRTSQWKLIFNEYNNTKELYDLQNDPHEEKNLIGTDLEIEEILFNELLKLQSNEIS</sequence>
<dbReference type="EMBL" id="JACATK010000005">
    <property type="protein sequence ID" value="NWJ29662.1"/>
    <property type="molecule type" value="Genomic_DNA"/>
</dbReference>
<comment type="similarity">
    <text evidence="1">Belongs to the sulfatase family.</text>
</comment>
<evidence type="ECO:0000256" key="1">
    <source>
        <dbReference type="ARBA" id="ARBA00008779"/>
    </source>
</evidence>
<dbReference type="Proteomes" id="UP000568446">
    <property type="component" value="Unassembled WGS sequence"/>
</dbReference>
<dbReference type="InterPro" id="IPR000917">
    <property type="entry name" value="Sulfatase_N"/>
</dbReference>
<dbReference type="Pfam" id="PF00884">
    <property type="entry name" value="Sulfatase"/>
    <property type="match status" value="1"/>
</dbReference>
<dbReference type="Gene3D" id="3.40.720.10">
    <property type="entry name" value="Alkaline Phosphatase, subunit A"/>
    <property type="match status" value="1"/>
</dbReference>
<comment type="caution">
    <text evidence="3">The sequence shown here is derived from an EMBL/GenBank/DDBJ whole genome shotgun (WGS) entry which is preliminary data.</text>
</comment>
<reference evidence="3 4" key="1">
    <citation type="journal article" date="2019" name="Environ. Microbiol.">
        <title>Genomics insights into ecotype formation of ammonia-oxidizing archaea in the deep ocean.</title>
        <authorList>
            <person name="Wang Y."/>
            <person name="Huang J.M."/>
            <person name="Cui G.J."/>
            <person name="Nunoura T."/>
            <person name="Takaki Y."/>
            <person name="Li W.L."/>
            <person name="Li J."/>
            <person name="Gao Z.M."/>
            <person name="Takai K."/>
            <person name="Zhang A.Q."/>
            <person name="Stepanauskas R."/>
        </authorList>
    </citation>
    <scope>NUCLEOTIDE SEQUENCE [LARGE SCALE GENOMIC DNA]</scope>
    <source>
        <strain evidence="3 4">C4</strain>
    </source>
</reference>
<dbReference type="PANTHER" id="PTHR42693:SF33">
    <property type="entry name" value="ARYLSULFATASE"/>
    <property type="match status" value="1"/>
</dbReference>
<dbReference type="SUPFAM" id="SSF53649">
    <property type="entry name" value="Alkaline phosphatase-like"/>
    <property type="match status" value="1"/>
</dbReference>
<dbReference type="InterPro" id="IPR017850">
    <property type="entry name" value="Alkaline_phosphatase_core_sf"/>
</dbReference>
<gene>
    <name evidence="3" type="ORF">HX850_01915</name>
</gene>
<proteinExistence type="inferred from homology"/>
<organism evidence="3 4">
    <name type="scientific">Marine Group I thaumarchaeote</name>
    <dbReference type="NCBI Taxonomy" id="2511932"/>
    <lineage>
        <taxon>Archaea</taxon>
        <taxon>Nitrososphaerota</taxon>
        <taxon>Marine Group I</taxon>
    </lineage>
</organism>
<keyword evidence="3" id="KW-0378">Hydrolase</keyword>
<keyword evidence="3" id="KW-0808">Transferase</keyword>
<evidence type="ECO:0000313" key="4">
    <source>
        <dbReference type="Proteomes" id="UP000568446"/>
    </source>
</evidence>
<feature type="domain" description="Sulfatase N-terminal" evidence="2">
    <location>
        <begin position="34"/>
        <end position="273"/>
    </location>
</feature>
<dbReference type="InterPro" id="IPR050738">
    <property type="entry name" value="Sulfatase"/>
</dbReference>
<evidence type="ECO:0000313" key="3">
    <source>
        <dbReference type="EMBL" id="NWJ29662.1"/>
    </source>
</evidence>
<dbReference type="GO" id="GO:0016740">
    <property type="term" value="F:transferase activity"/>
    <property type="evidence" value="ECO:0007669"/>
    <property type="project" value="UniProtKB-KW"/>
</dbReference>
<name>A0A7K4MM59_9ARCH</name>
<protein>
    <submittedName>
        <fullName evidence="3">Sulfatase-like hydrolase/transferase</fullName>
    </submittedName>
</protein>
<accession>A0A7K4MM59</accession>
<dbReference type="GO" id="GO:0004065">
    <property type="term" value="F:arylsulfatase activity"/>
    <property type="evidence" value="ECO:0007669"/>
    <property type="project" value="TreeGrafter"/>
</dbReference>
<dbReference type="PANTHER" id="PTHR42693">
    <property type="entry name" value="ARYLSULFATASE FAMILY MEMBER"/>
    <property type="match status" value="1"/>
</dbReference>